<dbReference type="InParanoid" id="T0QKL5"/>
<reference evidence="1 2" key="1">
    <citation type="submission" date="2012-04" db="EMBL/GenBank/DDBJ databases">
        <title>The Genome Sequence of Saprolegnia declina VS20.</title>
        <authorList>
            <consortium name="The Broad Institute Genome Sequencing Platform"/>
            <person name="Russ C."/>
            <person name="Nusbaum C."/>
            <person name="Tyler B."/>
            <person name="van West P."/>
            <person name="Dieguez-Uribeondo J."/>
            <person name="de Bruijn I."/>
            <person name="Tripathy S."/>
            <person name="Jiang R."/>
            <person name="Young S.K."/>
            <person name="Zeng Q."/>
            <person name="Gargeya S."/>
            <person name="Fitzgerald M."/>
            <person name="Haas B."/>
            <person name="Abouelleil A."/>
            <person name="Alvarado L."/>
            <person name="Arachchi H.M."/>
            <person name="Berlin A."/>
            <person name="Chapman S.B."/>
            <person name="Goldberg J."/>
            <person name="Griggs A."/>
            <person name="Gujja S."/>
            <person name="Hansen M."/>
            <person name="Howarth C."/>
            <person name="Imamovic A."/>
            <person name="Larimer J."/>
            <person name="McCowen C."/>
            <person name="Montmayeur A."/>
            <person name="Murphy C."/>
            <person name="Neiman D."/>
            <person name="Pearson M."/>
            <person name="Priest M."/>
            <person name="Roberts A."/>
            <person name="Saif S."/>
            <person name="Shea T."/>
            <person name="Sisk P."/>
            <person name="Sykes S."/>
            <person name="Wortman J."/>
            <person name="Nusbaum C."/>
            <person name="Birren B."/>
        </authorList>
    </citation>
    <scope>NUCLEOTIDE SEQUENCE [LARGE SCALE GENOMIC DNA]</scope>
    <source>
        <strain evidence="1 2">VS20</strain>
    </source>
</reference>
<gene>
    <name evidence="1" type="ORF">SDRG_04264</name>
</gene>
<dbReference type="EMBL" id="JH767141">
    <property type="protein sequence ID" value="EQC38559.1"/>
    <property type="molecule type" value="Genomic_DNA"/>
</dbReference>
<dbReference type="RefSeq" id="XP_008608151.1">
    <property type="nucleotide sequence ID" value="XM_008609929.1"/>
</dbReference>
<organism evidence="1 2">
    <name type="scientific">Saprolegnia diclina (strain VS20)</name>
    <dbReference type="NCBI Taxonomy" id="1156394"/>
    <lineage>
        <taxon>Eukaryota</taxon>
        <taxon>Sar</taxon>
        <taxon>Stramenopiles</taxon>
        <taxon>Oomycota</taxon>
        <taxon>Saprolegniomycetes</taxon>
        <taxon>Saprolegniales</taxon>
        <taxon>Saprolegniaceae</taxon>
        <taxon>Saprolegnia</taxon>
    </lineage>
</organism>
<dbReference type="OMA" id="QLMTMEA"/>
<dbReference type="GeneID" id="19944991"/>
<dbReference type="Gene3D" id="1.25.10.10">
    <property type="entry name" value="Leucine-rich Repeat Variant"/>
    <property type="match status" value="1"/>
</dbReference>
<dbReference type="SUPFAM" id="SSF48371">
    <property type="entry name" value="ARM repeat"/>
    <property type="match status" value="1"/>
</dbReference>
<dbReference type="InterPro" id="IPR011989">
    <property type="entry name" value="ARM-like"/>
</dbReference>
<dbReference type="AlphaFoldDB" id="T0QKL5"/>
<protein>
    <submittedName>
        <fullName evidence="1">Uncharacterized protein</fullName>
    </submittedName>
</protein>
<proteinExistence type="predicted"/>
<dbReference type="eggNOG" id="ENOG502SJ7N">
    <property type="taxonomic scope" value="Eukaryota"/>
</dbReference>
<evidence type="ECO:0000313" key="1">
    <source>
        <dbReference type="EMBL" id="EQC38559.1"/>
    </source>
</evidence>
<accession>T0QKL5</accession>
<dbReference type="OrthoDB" id="72398at2759"/>
<dbReference type="VEuPathDB" id="FungiDB:SDRG_04264"/>
<evidence type="ECO:0000313" key="2">
    <source>
        <dbReference type="Proteomes" id="UP000030762"/>
    </source>
</evidence>
<sequence length="432" mass="48096">MQFYRTAPEDLLRLLEQHGKDVVAVQRVLAELHRCIRDDATSRERMAQCHVVSRLAAHIELHATQPGFLLQLSILLDALVIYDEHSTAELQSAIVRHGLWRLVLRGMQATAVDDELQAHGCALTSTLCYDYPRAPHDENQVEMVQSGALEAIRTLLVAESTPLATYLCGVRAIGDLCYKNGTWGRDVLLKLLLCTVANTEIVLKISLFPLLSHGLDEHAKHAAVLEAIARVFFVCLVAHPHPSKRGILQCSVLERALHCLHSRDLLVSTAYSILRLLETTLRDDEAAKDLLTQLDGANVIINAVEQLSDKYHDSIGHLVFLAAAIFSSMSLHVPAGGRPAPQATRIQGLMQHGAHTFAVSSLTSFPTETFVLEQCLCLMERLMISNHYRLMLVRAGAVRNVRYIYNTKQKQHEGLLELCERVMSTLDKETST</sequence>
<name>T0QKL5_SAPDV</name>
<dbReference type="InterPro" id="IPR016024">
    <property type="entry name" value="ARM-type_fold"/>
</dbReference>
<dbReference type="Proteomes" id="UP000030762">
    <property type="component" value="Unassembled WGS sequence"/>
</dbReference>
<keyword evidence="2" id="KW-1185">Reference proteome</keyword>